<sequence length="429" mass="47431">MNPERAGADRWAAIGPTPADDGEWDGIHLARAVTQEVRRTGKHFLPQPLLHRLSEIHDDHAAHGRRPHLQAFLDCMLDKHEGRHRNRTYLSLPLLELLLDATDDAPDPDGMATLLIADVIRFEIRSGTPAGEAGEAGETRQARETVDRDPPDPVTLRKRLRHALRFVAHDLAVPDAEELISRAAPMPWSTWEDIASLLPRPTSAEAAHWFDVTVQPVYVLHDEYFFIRTLQAHEMIFTAIAADVREAVGALRAGRLDAAAGHVDRAAGLFDRASALFRMVATMRPGHFSAFRQFTQGASAIQSEQYKRFEILCGLPTAPRLGSDAFTQVPAVRAEAEADAHDTVVRAYLDLRRSARLDEAGWNRLRTALGGLEARHQRWKSTHHGLAARMLGGARGSGYTAGVPYLAECLDNRLFWQLGGRHGACGEGV</sequence>
<proteinExistence type="predicted"/>
<dbReference type="GO" id="GO:0019441">
    <property type="term" value="P:L-tryptophan catabolic process to kynurenine"/>
    <property type="evidence" value="ECO:0007669"/>
    <property type="project" value="InterPro"/>
</dbReference>
<dbReference type="Pfam" id="PF03301">
    <property type="entry name" value="Trp_dioxygenase"/>
    <property type="match status" value="1"/>
</dbReference>
<name>A0A5P2DTN4_STRVZ</name>
<dbReference type="GO" id="GO:0019442">
    <property type="term" value="P:L-tryptophan catabolic process to acetyl-CoA"/>
    <property type="evidence" value="ECO:0007669"/>
    <property type="project" value="TreeGrafter"/>
</dbReference>
<evidence type="ECO:0008006" key="4">
    <source>
        <dbReference type="Google" id="ProtNLM"/>
    </source>
</evidence>
<feature type="region of interest" description="Disordered" evidence="1">
    <location>
        <begin position="128"/>
        <end position="153"/>
    </location>
</feature>
<dbReference type="AlphaFoldDB" id="A0A5P2DTN4"/>
<dbReference type="PANTHER" id="PTHR10138">
    <property type="entry name" value="TRYPTOPHAN 2,3-DIOXYGENASE"/>
    <property type="match status" value="1"/>
</dbReference>
<dbReference type="Gene3D" id="1.20.58.480">
    <property type="match status" value="1"/>
</dbReference>
<dbReference type="GO" id="GO:0046872">
    <property type="term" value="F:metal ion binding"/>
    <property type="evidence" value="ECO:0007669"/>
    <property type="project" value="InterPro"/>
</dbReference>
<evidence type="ECO:0000256" key="1">
    <source>
        <dbReference type="SAM" id="MobiDB-lite"/>
    </source>
</evidence>
<evidence type="ECO:0000313" key="2">
    <source>
        <dbReference type="EMBL" id="QES58446.1"/>
    </source>
</evidence>
<dbReference type="GO" id="GO:0004833">
    <property type="term" value="F:L-tryptophan 2,3-dioxygenase activity"/>
    <property type="evidence" value="ECO:0007669"/>
    <property type="project" value="InterPro"/>
</dbReference>
<dbReference type="InterPro" id="IPR037217">
    <property type="entry name" value="Trp/Indoleamine_2_3_dOase-like"/>
</dbReference>
<feature type="compositionally biased region" description="Basic and acidic residues" evidence="1">
    <location>
        <begin position="137"/>
        <end position="151"/>
    </location>
</feature>
<dbReference type="OrthoDB" id="4444951at2"/>
<dbReference type="InterPro" id="IPR004981">
    <property type="entry name" value="Trp_2_3_dOase"/>
</dbReference>
<accession>A0A5P2DTN4</accession>
<dbReference type="Proteomes" id="UP000324101">
    <property type="component" value="Chromosome"/>
</dbReference>
<gene>
    <name evidence="2" type="ORF">DEJ51_33525</name>
</gene>
<dbReference type="GO" id="GO:0020037">
    <property type="term" value="F:heme binding"/>
    <property type="evidence" value="ECO:0007669"/>
    <property type="project" value="InterPro"/>
</dbReference>
<evidence type="ECO:0000313" key="3">
    <source>
        <dbReference type="Proteomes" id="UP000324101"/>
    </source>
</evidence>
<reference evidence="2 3" key="1">
    <citation type="submission" date="2018-05" db="EMBL/GenBank/DDBJ databases">
        <title>Streptomyces venezuelae.</title>
        <authorList>
            <person name="Kim W."/>
            <person name="Lee N."/>
            <person name="Cho B.-K."/>
        </authorList>
    </citation>
    <scope>NUCLEOTIDE SEQUENCE [LARGE SCALE GENOMIC DNA]</scope>
    <source>
        <strain evidence="2 3">ATCC 21018</strain>
    </source>
</reference>
<dbReference type="SUPFAM" id="SSF140959">
    <property type="entry name" value="Indolic compounds 2,3-dioxygenase-like"/>
    <property type="match status" value="1"/>
</dbReference>
<organism evidence="2 3">
    <name type="scientific">Streptomyces venezuelae</name>
    <dbReference type="NCBI Taxonomy" id="54571"/>
    <lineage>
        <taxon>Bacteria</taxon>
        <taxon>Bacillati</taxon>
        <taxon>Actinomycetota</taxon>
        <taxon>Actinomycetes</taxon>
        <taxon>Kitasatosporales</taxon>
        <taxon>Streptomycetaceae</taxon>
        <taxon>Streptomyces</taxon>
    </lineage>
</organism>
<dbReference type="RefSeq" id="WP_150261369.1">
    <property type="nucleotide sequence ID" value="NZ_CP029189.1"/>
</dbReference>
<dbReference type="EMBL" id="CP029189">
    <property type="protein sequence ID" value="QES58446.1"/>
    <property type="molecule type" value="Genomic_DNA"/>
</dbReference>
<protein>
    <recommendedName>
        <fullName evidence="4">Tryptophan 2,3-dioxygenase</fullName>
    </recommendedName>
</protein>
<dbReference type="PANTHER" id="PTHR10138:SF0">
    <property type="entry name" value="TRYPTOPHAN 2,3-DIOXYGENASE"/>
    <property type="match status" value="1"/>
</dbReference>